<accession>A0A0S3RFX9</accession>
<feature type="region of interest" description="Disordered" evidence="1">
    <location>
        <begin position="59"/>
        <end position="110"/>
    </location>
</feature>
<name>A0A0S3RFX9_PHAAN</name>
<dbReference type="EMBL" id="AP015035">
    <property type="protein sequence ID" value="BAT79405.1"/>
    <property type="molecule type" value="Genomic_DNA"/>
</dbReference>
<dbReference type="Proteomes" id="UP000291084">
    <property type="component" value="Chromosome 2"/>
</dbReference>
<feature type="compositionally biased region" description="Polar residues" evidence="1">
    <location>
        <begin position="100"/>
        <end position="110"/>
    </location>
</feature>
<sequence>MTELAKGLPSNWQHSNWIHQTSDRIEYHKRLGPGLMDDVLPKVSRPGVRKRALGVILPRGSRPGARYKGAPGRHLEELRRSSSVQRTLVQSEDARPALVQRSSNARPGTLVQQRSLVRKRTLVKSEDARPTLVQRSSSARPGTLV</sequence>
<reference evidence="2 3" key="1">
    <citation type="journal article" date="2015" name="Sci. Rep.">
        <title>The power of single molecule real-time sequencing technology in the de novo assembly of a eukaryotic genome.</title>
        <authorList>
            <person name="Sakai H."/>
            <person name="Naito K."/>
            <person name="Ogiso-Tanaka E."/>
            <person name="Takahashi Y."/>
            <person name="Iseki K."/>
            <person name="Muto C."/>
            <person name="Satou K."/>
            <person name="Teruya K."/>
            <person name="Shiroma A."/>
            <person name="Shimoji M."/>
            <person name="Hirano T."/>
            <person name="Itoh T."/>
            <person name="Kaga A."/>
            <person name="Tomooka N."/>
        </authorList>
    </citation>
    <scope>NUCLEOTIDE SEQUENCE [LARGE SCALE GENOMIC DNA]</scope>
    <source>
        <strain evidence="3">cv. Shumari</strain>
    </source>
</reference>
<keyword evidence="3" id="KW-1185">Reference proteome</keyword>
<proteinExistence type="predicted"/>
<protein>
    <submittedName>
        <fullName evidence="2">Uncharacterized protein</fullName>
    </submittedName>
</protein>
<organism evidence="2 3">
    <name type="scientific">Vigna angularis var. angularis</name>
    <dbReference type="NCBI Taxonomy" id="157739"/>
    <lineage>
        <taxon>Eukaryota</taxon>
        <taxon>Viridiplantae</taxon>
        <taxon>Streptophyta</taxon>
        <taxon>Embryophyta</taxon>
        <taxon>Tracheophyta</taxon>
        <taxon>Spermatophyta</taxon>
        <taxon>Magnoliopsida</taxon>
        <taxon>eudicotyledons</taxon>
        <taxon>Gunneridae</taxon>
        <taxon>Pentapetalae</taxon>
        <taxon>rosids</taxon>
        <taxon>fabids</taxon>
        <taxon>Fabales</taxon>
        <taxon>Fabaceae</taxon>
        <taxon>Papilionoideae</taxon>
        <taxon>50 kb inversion clade</taxon>
        <taxon>NPAAA clade</taxon>
        <taxon>indigoferoid/millettioid clade</taxon>
        <taxon>Phaseoleae</taxon>
        <taxon>Vigna</taxon>
    </lineage>
</organism>
<evidence type="ECO:0000313" key="2">
    <source>
        <dbReference type="EMBL" id="BAT79405.1"/>
    </source>
</evidence>
<evidence type="ECO:0000313" key="3">
    <source>
        <dbReference type="Proteomes" id="UP000291084"/>
    </source>
</evidence>
<gene>
    <name evidence="2" type="primary">Vigan.02G228600</name>
    <name evidence="2" type="ORF">VIGAN_02228600</name>
</gene>
<evidence type="ECO:0000256" key="1">
    <source>
        <dbReference type="SAM" id="MobiDB-lite"/>
    </source>
</evidence>
<feature type="compositionally biased region" description="Polar residues" evidence="1">
    <location>
        <begin position="81"/>
        <end position="90"/>
    </location>
</feature>
<dbReference type="AlphaFoldDB" id="A0A0S3RFX9"/>